<dbReference type="InterPro" id="IPR022555">
    <property type="entry name" value="DUF2577"/>
</dbReference>
<evidence type="ECO:0000313" key="1">
    <source>
        <dbReference type="EMBL" id="MBC8581692.1"/>
    </source>
</evidence>
<dbReference type="AlphaFoldDB" id="A0A926IFH7"/>
<gene>
    <name evidence="1" type="ORF">H8718_19655</name>
</gene>
<evidence type="ECO:0000313" key="2">
    <source>
        <dbReference type="Proteomes" id="UP000655830"/>
    </source>
</evidence>
<dbReference type="Proteomes" id="UP000655830">
    <property type="component" value="Unassembled WGS sequence"/>
</dbReference>
<dbReference type="Pfam" id="PF10844">
    <property type="entry name" value="DUF2577"/>
    <property type="match status" value="1"/>
</dbReference>
<proteinExistence type="predicted"/>
<organism evidence="1 2">
    <name type="scientific">Zhenhengia yiwuensis</name>
    <dbReference type="NCBI Taxonomy" id="2763666"/>
    <lineage>
        <taxon>Bacteria</taxon>
        <taxon>Bacillati</taxon>
        <taxon>Bacillota</taxon>
        <taxon>Clostridia</taxon>
        <taxon>Lachnospirales</taxon>
        <taxon>Lachnospiraceae</taxon>
        <taxon>Zhenhengia</taxon>
    </lineage>
</organism>
<name>A0A926IFH7_9FIRM</name>
<sequence>MQEQRKKYNTPTVCIGKVVKVQPLQIKTGELILYEKVGAYGASSYEVIFEREIE</sequence>
<accession>A0A926IFH7</accession>
<dbReference type="RefSeq" id="WP_249334738.1">
    <property type="nucleotide sequence ID" value="NZ_JACRSY010000075.1"/>
</dbReference>
<reference evidence="1" key="1">
    <citation type="submission" date="2020-08" db="EMBL/GenBank/DDBJ databases">
        <title>Genome public.</title>
        <authorList>
            <person name="Liu C."/>
            <person name="Sun Q."/>
        </authorList>
    </citation>
    <scope>NUCLEOTIDE SEQUENCE</scope>
    <source>
        <strain evidence="1">NSJ-12</strain>
    </source>
</reference>
<keyword evidence="2" id="KW-1185">Reference proteome</keyword>
<comment type="caution">
    <text evidence="1">The sequence shown here is derived from an EMBL/GenBank/DDBJ whole genome shotgun (WGS) entry which is preliminary data.</text>
</comment>
<dbReference type="EMBL" id="JACRSY010000075">
    <property type="protein sequence ID" value="MBC8581692.1"/>
    <property type="molecule type" value="Genomic_DNA"/>
</dbReference>
<protein>
    <submittedName>
        <fullName evidence="1">DUF2577 family protein</fullName>
    </submittedName>
</protein>